<comment type="subcellular location">
    <subcellularLocation>
        <location evidence="1">Cell envelope</location>
    </subcellularLocation>
</comment>
<keyword evidence="3 5" id="KW-0732">Signal</keyword>
<evidence type="ECO:0000256" key="2">
    <source>
        <dbReference type="ARBA" id="ARBA00010333"/>
    </source>
</evidence>
<dbReference type="PROSITE" id="PS01039">
    <property type="entry name" value="SBP_BACTERIAL_3"/>
    <property type="match status" value="1"/>
</dbReference>
<proteinExistence type="inferred from homology"/>
<evidence type="ECO:0000256" key="5">
    <source>
        <dbReference type="SAM" id="SignalP"/>
    </source>
</evidence>
<dbReference type="EMBL" id="JAAXCZ010000001">
    <property type="protein sequence ID" value="MBC2379954.1"/>
    <property type="molecule type" value="Genomic_DNA"/>
</dbReference>
<feature type="signal peptide" evidence="5">
    <location>
        <begin position="1"/>
        <end position="34"/>
    </location>
</feature>
<dbReference type="GO" id="GO:0030313">
    <property type="term" value="C:cell envelope"/>
    <property type="evidence" value="ECO:0007669"/>
    <property type="project" value="UniProtKB-SubCell"/>
</dbReference>
<evidence type="ECO:0000256" key="3">
    <source>
        <dbReference type="ARBA" id="ARBA00022729"/>
    </source>
</evidence>
<organism evidence="8 9">
    <name type="scientific">Pseudomonas cremoris</name>
    <dbReference type="NCBI Taxonomy" id="2724178"/>
    <lineage>
        <taxon>Bacteria</taxon>
        <taxon>Pseudomonadati</taxon>
        <taxon>Pseudomonadota</taxon>
        <taxon>Gammaproteobacteria</taxon>
        <taxon>Pseudomonadales</taxon>
        <taxon>Pseudomonadaceae</taxon>
        <taxon>Pseudomonas</taxon>
    </lineage>
</organism>
<feature type="chain" id="PRO_5030669869" evidence="5">
    <location>
        <begin position="35"/>
        <end position="297"/>
    </location>
</feature>
<sequence>MNIMNSHCFASFAKKIVVSSALIGSLGVSLGAAASTEPLSTLLPIDIRNSKVINVVTEAKWPPFTFVGEDGKTFEGFEVDILKAIGDTLGVDIKETSIDFAGMIPGVQAKRYDIAMMAVSETPERRKTLSFVDYAYLTMGAFTLVDNPGTEVELSALCNKTVGVQSGTNFVDFVEQDFSTYCKSLGKDVPKKLEFASADAVYLSLYSGRADFIVAATSIAGDISAKAPRPVRVVTGEVFPKNLIGIAYLKENTQLGEALLAGLKAIQADGTYDRILKKWNVETMSLPAPGINLGALQ</sequence>
<feature type="domain" description="Solute-binding protein family 3/N-terminal" evidence="6">
    <location>
        <begin position="52"/>
        <end position="283"/>
    </location>
</feature>
<gene>
    <name evidence="7" type="ORF">HF209_03285</name>
    <name evidence="8" type="ORF">HF257_00340</name>
</gene>
<dbReference type="Pfam" id="PF00497">
    <property type="entry name" value="SBP_bac_3"/>
    <property type="match status" value="1"/>
</dbReference>
<evidence type="ECO:0000256" key="1">
    <source>
        <dbReference type="ARBA" id="ARBA00004196"/>
    </source>
</evidence>
<protein>
    <submittedName>
        <fullName evidence="8">ABC transporter substrate-binding protein</fullName>
    </submittedName>
</protein>
<dbReference type="CDD" id="cd01004">
    <property type="entry name" value="PBP2_MidA_like"/>
    <property type="match status" value="1"/>
</dbReference>
<evidence type="ECO:0000313" key="10">
    <source>
        <dbReference type="Proteomes" id="UP000534677"/>
    </source>
</evidence>
<name>A0A7X1AH66_9PSED</name>
<dbReference type="InterPro" id="IPR018313">
    <property type="entry name" value="SBP_3_CS"/>
</dbReference>
<dbReference type="Proteomes" id="UP000520513">
    <property type="component" value="Unassembled WGS sequence"/>
</dbReference>
<evidence type="ECO:0000256" key="4">
    <source>
        <dbReference type="RuleBase" id="RU003744"/>
    </source>
</evidence>
<dbReference type="InterPro" id="IPR001638">
    <property type="entry name" value="Solute-binding_3/MltF_N"/>
</dbReference>
<comment type="similarity">
    <text evidence="2 4">Belongs to the bacterial solute-binding protein 3 family.</text>
</comment>
<evidence type="ECO:0000259" key="6">
    <source>
        <dbReference type="SMART" id="SM00062"/>
    </source>
</evidence>
<dbReference type="RefSeq" id="WP_185704201.1">
    <property type="nucleotide sequence ID" value="NZ_JAAXCY010000001.1"/>
</dbReference>
<dbReference type="PANTHER" id="PTHR35936">
    <property type="entry name" value="MEMBRANE-BOUND LYTIC MUREIN TRANSGLYCOSYLASE F"/>
    <property type="match status" value="1"/>
</dbReference>
<reference evidence="9 10" key="1">
    <citation type="submission" date="2020-04" db="EMBL/GenBank/DDBJ databases">
        <title>Pseudomonas crami sp. nov., a novel proteolytic bacterial species isolated from cream.</title>
        <authorList>
            <person name="Hofmann K."/>
            <person name="Woller A."/>
            <person name="Huptas C."/>
            <person name="Wenning M."/>
            <person name="Scherer S."/>
            <person name="Doll E.V."/>
        </authorList>
    </citation>
    <scope>NUCLEOTIDE SEQUENCE [LARGE SCALE GENOMIC DNA]</scope>
    <source>
        <strain evidence="7 10">WS 5096</strain>
        <strain evidence="8 9">WS 5106</strain>
    </source>
</reference>
<keyword evidence="10" id="KW-1185">Reference proteome</keyword>
<dbReference type="EMBL" id="JAAXCY010000001">
    <property type="protein sequence ID" value="MBC2404441.1"/>
    <property type="molecule type" value="Genomic_DNA"/>
</dbReference>
<dbReference type="SUPFAM" id="SSF53850">
    <property type="entry name" value="Periplasmic binding protein-like II"/>
    <property type="match status" value="1"/>
</dbReference>
<accession>A0A7X1AH66</accession>
<dbReference type="PANTHER" id="PTHR35936:SF19">
    <property type="entry name" value="AMINO-ACID-BINDING PROTEIN YXEM-RELATED"/>
    <property type="match status" value="1"/>
</dbReference>
<dbReference type="AlphaFoldDB" id="A0A7X1AH66"/>
<dbReference type="Proteomes" id="UP000534677">
    <property type="component" value="Unassembled WGS sequence"/>
</dbReference>
<evidence type="ECO:0000313" key="7">
    <source>
        <dbReference type="EMBL" id="MBC2379954.1"/>
    </source>
</evidence>
<comment type="caution">
    <text evidence="8">The sequence shown here is derived from an EMBL/GenBank/DDBJ whole genome shotgun (WGS) entry which is preliminary data.</text>
</comment>
<evidence type="ECO:0000313" key="9">
    <source>
        <dbReference type="Proteomes" id="UP000520513"/>
    </source>
</evidence>
<dbReference type="SMART" id="SM00062">
    <property type="entry name" value="PBPb"/>
    <property type="match status" value="1"/>
</dbReference>
<evidence type="ECO:0000313" key="8">
    <source>
        <dbReference type="EMBL" id="MBC2404441.1"/>
    </source>
</evidence>
<dbReference type="Gene3D" id="3.40.190.10">
    <property type="entry name" value="Periplasmic binding protein-like II"/>
    <property type="match status" value="2"/>
</dbReference>